<evidence type="ECO:0000256" key="2">
    <source>
        <dbReference type="SAM" id="Phobius"/>
    </source>
</evidence>
<evidence type="ECO:0000256" key="1">
    <source>
        <dbReference type="SAM" id="MobiDB-lite"/>
    </source>
</evidence>
<organism evidence="3 4">
    <name type="scientific">Periconia macrospinosa</name>
    <dbReference type="NCBI Taxonomy" id="97972"/>
    <lineage>
        <taxon>Eukaryota</taxon>
        <taxon>Fungi</taxon>
        <taxon>Dikarya</taxon>
        <taxon>Ascomycota</taxon>
        <taxon>Pezizomycotina</taxon>
        <taxon>Dothideomycetes</taxon>
        <taxon>Pleosporomycetidae</taxon>
        <taxon>Pleosporales</taxon>
        <taxon>Massarineae</taxon>
        <taxon>Periconiaceae</taxon>
        <taxon>Periconia</taxon>
    </lineage>
</organism>
<keyword evidence="2" id="KW-0472">Membrane</keyword>
<reference evidence="3 4" key="1">
    <citation type="journal article" date="2018" name="Sci. Rep.">
        <title>Comparative genomics provides insights into the lifestyle and reveals functional heterogeneity of dark septate endophytic fungi.</title>
        <authorList>
            <person name="Knapp D.G."/>
            <person name="Nemeth J.B."/>
            <person name="Barry K."/>
            <person name="Hainaut M."/>
            <person name="Henrissat B."/>
            <person name="Johnson J."/>
            <person name="Kuo A."/>
            <person name="Lim J.H.P."/>
            <person name="Lipzen A."/>
            <person name="Nolan M."/>
            <person name="Ohm R.A."/>
            <person name="Tamas L."/>
            <person name="Grigoriev I.V."/>
            <person name="Spatafora J.W."/>
            <person name="Nagy L.G."/>
            <person name="Kovacs G.M."/>
        </authorList>
    </citation>
    <scope>NUCLEOTIDE SEQUENCE [LARGE SCALE GENOMIC DNA]</scope>
    <source>
        <strain evidence="3 4">DSE2036</strain>
    </source>
</reference>
<evidence type="ECO:0000313" key="3">
    <source>
        <dbReference type="EMBL" id="PVH92866.1"/>
    </source>
</evidence>
<feature type="non-terminal residue" evidence="3">
    <location>
        <position position="1"/>
    </location>
</feature>
<proteinExistence type="predicted"/>
<name>A0A2V1D4B2_9PLEO</name>
<feature type="region of interest" description="Disordered" evidence="1">
    <location>
        <begin position="108"/>
        <end position="130"/>
    </location>
</feature>
<accession>A0A2V1D4B2</accession>
<feature type="region of interest" description="Disordered" evidence="1">
    <location>
        <begin position="1"/>
        <end position="52"/>
    </location>
</feature>
<evidence type="ECO:0000313" key="4">
    <source>
        <dbReference type="Proteomes" id="UP000244855"/>
    </source>
</evidence>
<dbReference type="Proteomes" id="UP000244855">
    <property type="component" value="Unassembled WGS sequence"/>
</dbReference>
<keyword evidence="2" id="KW-1133">Transmembrane helix</keyword>
<feature type="transmembrane region" description="Helical" evidence="2">
    <location>
        <begin position="67"/>
        <end position="89"/>
    </location>
</feature>
<sequence>VGVINPNSTQSLERQIQSAKSADFEVAPGGKIPSESSASSKAPEATDSALPGHSIGPVGHSISPGGIVGIVIGGLCVVALCAALFFIAIKRKPAATALPGTEPVAEIGSSSVPHSPAYQPASPYRPASPYQPAPPYHSWSNAAVARCAEVSPVSPQNQPMPLGPAELDLDQIVHTHAACRD</sequence>
<keyword evidence="2" id="KW-0812">Transmembrane</keyword>
<feature type="compositionally biased region" description="Polar residues" evidence="1">
    <location>
        <begin position="1"/>
        <end position="20"/>
    </location>
</feature>
<protein>
    <submittedName>
        <fullName evidence="3">Uncharacterized protein</fullName>
    </submittedName>
</protein>
<gene>
    <name evidence="3" type="ORF">DM02DRAFT_619665</name>
</gene>
<dbReference type="AlphaFoldDB" id="A0A2V1D4B2"/>
<keyword evidence="4" id="KW-1185">Reference proteome</keyword>
<feature type="compositionally biased region" description="Low complexity" evidence="1">
    <location>
        <begin position="33"/>
        <end position="45"/>
    </location>
</feature>
<dbReference type="STRING" id="97972.A0A2V1D4B2"/>
<dbReference type="EMBL" id="KZ805638">
    <property type="protein sequence ID" value="PVH92866.1"/>
    <property type="molecule type" value="Genomic_DNA"/>
</dbReference>